<feature type="transmembrane region" description="Helical" evidence="1">
    <location>
        <begin position="79"/>
        <end position="99"/>
    </location>
</feature>
<dbReference type="AlphaFoldDB" id="A0A0J8VE78"/>
<keyword evidence="3" id="KW-1185">Reference proteome</keyword>
<evidence type="ECO:0000313" key="2">
    <source>
        <dbReference type="EMBL" id="PSW24842.1"/>
    </source>
</evidence>
<evidence type="ECO:0000313" key="3">
    <source>
        <dbReference type="Proteomes" id="UP000240481"/>
    </source>
</evidence>
<dbReference type="EMBL" id="PYLZ01000004">
    <property type="protein sequence ID" value="PSW24842.1"/>
    <property type="molecule type" value="Genomic_DNA"/>
</dbReference>
<gene>
    <name evidence="2" type="ORF">C9I94_08495</name>
</gene>
<dbReference type="RefSeq" id="WP_048897912.1">
    <property type="nucleotide sequence ID" value="NZ_AP024853.1"/>
</dbReference>
<sequence length="100" mass="10974">MFGLKTKGRDGVSSGVFLIGFGLLYLTQWWWPGLMILLGVTGIVDIVMSGHWKDALKTAAVFLIAAAMLWGLVWTGIMWSILIPGTLIAVGIFLVYRGFK</sequence>
<accession>A0A0J8VE78</accession>
<comment type="caution">
    <text evidence="2">The sequence shown here is derived from an EMBL/GenBank/DDBJ whole genome shotgun (WGS) entry which is preliminary data.</text>
</comment>
<dbReference type="Proteomes" id="UP000240481">
    <property type="component" value="Unassembled WGS sequence"/>
</dbReference>
<keyword evidence="1" id="KW-1133">Transmembrane helix</keyword>
<evidence type="ECO:0000256" key="1">
    <source>
        <dbReference type="SAM" id="Phobius"/>
    </source>
</evidence>
<proteinExistence type="predicted"/>
<protein>
    <submittedName>
        <fullName evidence="2">Uncharacterized protein</fullName>
    </submittedName>
</protein>
<keyword evidence="1" id="KW-0472">Membrane</keyword>
<reference evidence="2 3" key="1">
    <citation type="submission" date="2018-01" db="EMBL/GenBank/DDBJ databases">
        <title>Whole genome sequencing of Histamine producing bacteria.</title>
        <authorList>
            <person name="Butler K."/>
        </authorList>
    </citation>
    <scope>NUCLEOTIDE SEQUENCE [LARGE SCALE GENOMIC DNA]</scope>
    <source>
        <strain evidence="2 3">DSM 24669</strain>
    </source>
</reference>
<feature type="transmembrane region" description="Helical" evidence="1">
    <location>
        <begin position="55"/>
        <end position="73"/>
    </location>
</feature>
<name>A0A0J8VE78_9GAMM</name>
<feature type="transmembrane region" description="Helical" evidence="1">
    <location>
        <begin position="29"/>
        <end position="48"/>
    </location>
</feature>
<organism evidence="2 3">
    <name type="scientific">Photobacterium swingsii</name>
    <dbReference type="NCBI Taxonomy" id="680026"/>
    <lineage>
        <taxon>Bacteria</taxon>
        <taxon>Pseudomonadati</taxon>
        <taxon>Pseudomonadota</taxon>
        <taxon>Gammaproteobacteria</taxon>
        <taxon>Vibrionales</taxon>
        <taxon>Vibrionaceae</taxon>
        <taxon>Photobacterium</taxon>
    </lineage>
</organism>
<keyword evidence="1" id="KW-0812">Transmembrane</keyword>
<dbReference type="OrthoDB" id="5827766at2"/>